<dbReference type="UniPathway" id="UPA00031">
    <property type="reaction ID" value="UER00012"/>
</dbReference>
<sequence length="369" mass="39189">MGSMLHLLLPTPPLVGSSTMTFTLRDDLGQIPPYVPGKRAPEAVKLSSNEVQLPPLPAAVAAMADAAATANRYPDMSVHELKHELANHLHIDAAQVTCGCGSSALCQQLVQATCRPGEEVIFPWRSFEAYPIFAMVTGATPVPVPLTDSHHVDLVAMAQAITDQTRLIFVCNPNNPTGTTVTKQAFAEFMAAVGSNIVVALDEAYFEYVRDDDTPNAAELLAVYPNLVGLRTFSKAYGLAGVRVGYAFGHAEIIAAVERCALPFGVSGVAQAGALASLAAQHELLARTDVTVRVRDTFQTAVGAVPSQANFVWIPTPDAVDIAAHLAARGVLVRAFPEGIRITVTDEREMDVALQALQAVIEDTGALQQ</sequence>
<proteinExistence type="inferred from homology"/>
<keyword evidence="6" id="KW-0368">Histidine biosynthesis</keyword>
<comment type="catalytic activity">
    <reaction evidence="6">
        <text>L-histidinol phosphate + 2-oxoglutarate = 3-(imidazol-4-yl)-2-oxopropyl phosphate + L-glutamate</text>
        <dbReference type="Rhea" id="RHEA:23744"/>
        <dbReference type="ChEBI" id="CHEBI:16810"/>
        <dbReference type="ChEBI" id="CHEBI:29985"/>
        <dbReference type="ChEBI" id="CHEBI:57766"/>
        <dbReference type="ChEBI" id="CHEBI:57980"/>
        <dbReference type="EC" id="2.6.1.9"/>
    </reaction>
</comment>
<feature type="domain" description="Aminotransferase class I/classII large" evidence="7">
    <location>
        <begin position="43"/>
        <end position="357"/>
    </location>
</feature>
<evidence type="ECO:0000313" key="8">
    <source>
        <dbReference type="EMBL" id="AZA14626.1"/>
    </source>
</evidence>
<comment type="pathway">
    <text evidence="6">Amino-acid biosynthesis; L-histidine biosynthesis; L-histidine from 5-phospho-alpha-D-ribose 1-diphosphate: step 7/9.</text>
</comment>
<dbReference type="GO" id="GO:0000105">
    <property type="term" value="P:L-histidine biosynthetic process"/>
    <property type="evidence" value="ECO:0007669"/>
    <property type="project" value="UniProtKB-UniRule"/>
</dbReference>
<comment type="subunit">
    <text evidence="2 6">Homodimer.</text>
</comment>
<protein>
    <recommendedName>
        <fullName evidence="6">Histidinol-phosphate aminotransferase</fullName>
        <ecNumber evidence="6">2.6.1.9</ecNumber>
    </recommendedName>
    <alternativeName>
        <fullName evidence="6">Imidazole acetol-phosphate transaminase</fullName>
    </alternativeName>
</protein>
<keyword evidence="3 6" id="KW-0032">Aminotransferase</keyword>
<dbReference type="InterPro" id="IPR015421">
    <property type="entry name" value="PyrdxlP-dep_Trfase_major"/>
</dbReference>
<dbReference type="InterPro" id="IPR004839">
    <property type="entry name" value="Aminotransferase_I/II_large"/>
</dbReference>
<dbReference type="Proteomes" id="UP000269019">
    <property type="component" value="Chromosome"/>
</dbReference>
<organism evidence="8 9">
    <name type="scientific">Corynebacterium choanae</name>
    <dbReference type="NCBI Taxonomy" id="1862358"/>
    <lineage>
        <taxon>Bacteria</taxon>
        <taxon>Bacillati</taxon>
        <taxon>Actinomycetota</taxon>
        <taxon>Actinomycetes</taxon>
        <taxon>Mycobacteriales</taxon>
        <taxon>Corynebacteriaceae</taxon>
        <taxon>Corynebacterium</taxon>
    </lineage>
</organism>
<dbReference type="InterPro" id="IPR024892">
    <property type="entry name" value="ArAT"/>
</dbReference>
<dbReference type="SUPFAM" id="SSF53383">
    <property type="entry name" value="PLP-dependent transferases"/>
    <property type="match status" value="1"/>
</dbReference>
<dbReference type="InterPro" id="IPR005861">
    <property type="entry name" value="HisP_aminotrans"/>
</dbReference>
<keyword evidence="6" id="KW-0028">Amino-acid biosynthesis</keyword>
<dbReference type="CDD" id="cd00609">
    <property type="entry name" value="AAT_like"/>
    <property type="match status" value="1"/>
</dbReference>
<comment type="cofactor">
    <cofactor evidence="1 6">
        <name>pyridoxal 5'-phosphate</name>
        <dbReference type="ChEBI" id="CHEBI:597326"/>
    </cofactor>
</comment>
<keyword evidence="4 6" id="KW-0808">Transferase</keyword>
<evidence type="ECO:0000256" key="3">
    <source>
        <dbReference type="ARBA" id="ARBA00022576"/>
    </source>
</evidence>
<dbReference type="Gene3D" id="3.90.1150.10">
    <property type="entry name" value="Aspartate Aminotransferase, domain 1"/>
    <property type="match status" value="1"/>
</dbReference>
<dbReference type="KEGG" id="ccho:CCHOA_11270"/>
<dbReference type="PROSITE" id="PS00599">
    <property type="entry name" value="AA_TRANSFER_CLASS_2"/>
    <property type="match status" value="1"/>
</dbReference>
<accession>A0A3G6J9F8</accession>
<dbReference type="EC" id="2.6.1.9" evidence="6"/>
<evidence type="ECO:0000256" key="5">
    <source>
        <dbReference type="ARBA" id="ARBA00022898"/>
    </source>
</evidence>
<evidence type="ECO:0000256" key="1">
    <source>
        <dbReference type="ARBA" id="ARBA00001933"/>
    </source>
</evidence>
<comment type="similarity">
    <text evidence="6">Belongs to the class-II pyridoxal-phosphate-dependent aminotransferase family. Histidinol-phosphate aminotransferase subfamily.</text>
</comment>
<keyword evidence="5 6" id="KW-0663">Pyridoxal phosphate</keyword>
<dbReference type="HAMAP" id="MF_01023">
    <property type="entry name" value="HisC_aminotrans_2"/>
    <property type="match status" value="1"/>
</dbReference>
<dbReference type="GO" id="GO:0004400">
    <property type="term" value="F:histidinol-phosphate transaminase activity"/>
    <property type="evidence" value="ECO:0007669"/>
    <property type="project" value="UniProtKB-UniRule"/>
</dbReference>
<gene>
    <name evidence="8" type="primary">pat</name>
    <name evidence="6" type="synonym">hisC</name>
    <name evidence="8" type="ORF">CCHOA_11270</name>
</gene>
<evidence type="ECO:0000256" key="4">
    <source>
        <dbReference type="ARBA" id="ARBA00022679"/>
    </source>
</evidence>
<dbReference type="InterPro" id="IPR001917">
    <property type="entry name" value="Aminotrans_II_pyridoxalP_BS"/>
</dbReference>
<dbReference type="InterPro" id="IPR015422">
    <property type="entry name" value="PyrdxlP-dep_Trfase_small"/>
</dbReference>
<evidence type="ECO:0000256" key="2">
    <source>
        <dbReference type="ARBA" id="ARBA00011738"/>
    </source>
</evidence>
<dbReference type="NCBIfam" id="NF002878">
    <property type="entry name" value="PRK03321.1"/>
    <property type="match status" value="1"/>
</dbReference>
<dbReference type="InterPro" id="IPR015424">
    <property type="entry name" value="PyrdxlP-dep_Trfase"/>
</dbReference>
<dbReference type="InterPro" id="IPR050106">
    <property type="entry name" value="HistidinolP_aminotransfase"/>
</dbReference>
<dbReference type="Pfam" id="PF00155">
    <property type="entry name" value="Aminotran_1_2"/>
    <property type="match status" value="1"/>
</dbReference>
<evidence type="ECO:0000259" key="7">
    <source>
        <dbReference type="Pfam" id="PF00155"/>
    </source>
</evidence>
<dbReference type="PANTHER" id="PTHR43643:SF3">
    <property type="entry name" value="HISTIDINOL-PHOSPHATE AMINOTRANSFERASE"/>
    <property type="match status" value="1"/>
</dbReference>
<evidence type="ECO:0000313" key="9">
    <source>
        <dbReference type="Proteomes" id="UP000269019"/>
    </source>
</evidence>
<name>A0A3G6J9F8_9CORY</name>
<reference evidence="8 9" key="1">
    <citation type="submission" date="2018-11" db="EMBL/GenBank/DDBJ databases">
        <authorList>
            <person name="Kleinhagauer T."/>
            <person name="Glaeser S.P."/>
            <person name="Spergser J."/>
            <person name="Ruckert C."/>
            <person name="Kaempfer P."/>
            <person name="Busse H.-J."/>
        </authorList>
    </citation>
    <scope>NUCLEOTIDE SEQUENCE [LARGE SCALE GENOMIC DNA]</scope>
    <source>
        <strain evidence="8 9">200CH</strain>
    </source>
</reference>
<feature type="modified residue" description="N6-(pyridoxal phosphate)lysine" evidence="6">
    <location>
        <position position="235"/>
    </location>
</feature>
<keyword evidence="9" id="KW-1185">Reference proteome</keyword>
<dbReference type="EMBL" id="CP033896">
    <property type="protein sequence ID" value="AZA14626.1"/>
    <property type="molecule type" value="Genomic_DNA"/>
</dbReference>
<dbReference type="PANTHER" id="PTHR43643">
    <property type="entry name" value="HISTIDINOL-PHOSPHATE AMINOTRANSFERASE 2"/>
    <property type="match status" value="1"/>
</dbReference>
<evidence type="ECO:0000256" key="6">
    <source>
        <dbReference type="HAMAP-Rule" id="MF_01023"/>
    </source>
</evidence>
<dbReference type="AlphaFoldDB" id="A0A3G6J9F8"/>
<dbReference type="Gene3D" id="3.40.640.10">
    <property type="entry name" value="Type I PLP-dependent aspartate aminotransferase-like (Major domain)"/>
    <property type="match status" value="1"/>
</dbReference>
<dbReference type="GO" id="GO:0030170">
    <property type="term" value="F:pyridoxal phosphate binding"/>
    <property type="evidence" value="ECO:0007669"/>
    <property type="project" value="InterPro"/>
</dbReference>